<dbReference type="PROSITE" id="PS50968">
    <property type="entry name" value="BIOTINYL_LIPOYL"/>
    <property type="match status" value="1"/>
</dbReference>
<feature type="region of interest" description="Disordered" evidence="6">
    <location>
        <begin position="263"/>
        <end position="286"/>
    </location>
</feature>
<keyword evidence="3 5" id="KW-0450">Lipoyl</keyword>
<dbReference type="GO" id="GO:0005739">
    <property type="term" value="C:mitochondrion"/>
    <property type="evidence" value="ECO:0007669"/>
    <property type="project" value="UniProtKB-SubCell"/>
</dbReference>
<evidence type="ECO:0000313" key="10">
    <source>
        <dbReference type="Proteomes" id="UP001214628"/>
    </source>
</evidence>
<dbReference type="InterPro" id="IPR004167">
    <property type="entry name" value="PSBD"/>
</dbReference>
<evidence type="ECO:0000256" key="2">
    <source>
        <dbReference type="ARBA" id="ARBA00022679"/>
    </source>
</evidence>
<dbReference type="InterPro" id="IPR000089">
    <property type="entry name" value="Biotin_lipoyl"/>
</dbReference>
<dbReference type="SUPFAM" id="SSF52777">
    <property type="entry name" value="CoA-dependent acyltransferases"/>
    <property type="match status" value="1"/>
</dbReference>
<dbReference type="PANTHER" id="PTHR23151:SF90">
    <property type="entry name" value="DIHYDROLIPOYLLYSINE-RESIDUE ACETYLTRANSFERASE COMPONENT OF PYRUVATE DEHYDROGENASE COMPLEX, MITOCHONDRIAL-RELATED"/>
    <property type="match status" value="1"/>
</dbReference>
<comment type="similarity">
    <text evidence="1 5">Belongs to the 2-oxoacid dehydrogenase family.</text>
</comment>
<dbReference type="GO" id="GO:0006086">
    <property type="term" value="P:pyruvate decarboxylation to acetyl-CoA"/>
    <property type="evidence" value="ECO:0007669"/>
    <property type="project" value="InterPro"/>
</dbReference>
<dbReference type="InterPro" id="IPR006257">
    <property type="entry name" value="LAT1"/>
</dbReference>
<comment type="cofactor">
    <cofactor evidence="5">
        <name>(R)-lipoate</name>
        <dbReference type="ChEBI" id="CHEBI:83088"/>
    </cofactor>
    <text evidence="5">Binds 1 lipoyl cofactor covalently.</text>
</comment>
<dbReference type="SUPFAM" id="SSF51230">
    <property type="entry name" value="Single hybrid motif"/>
    <property type="match status" value="1"/>
</dbReference>
<keyword evidence="4 5" id="KW-0012">Acyltransferase</keyword>
<dbReference type="PANTHER" id="PTHR23151">
    <property type="entry name" value="DIHYDROLIPOAMIDE ACETYL/SUCCINYL-TRANSFERASE-RELATED"/>
    <property type="match status" value="1"/>
</dbReference>
<feature type="compositionally biased region" description="Low complexity" evidence="6">
    <location>
        <begin position="264"/>
        <end position="279"/>
    </location>
</feature>
<dbReference type="Pfam" id="PF00364">
    <property type="entry name" value="Biotin_lipoyl"/>
    <property type="match status" value="1"/>
</dbReference>
<dbReference type="FunFam" id="3.30.559.10:FF:000003">
    <property type="entry name" value="Acetyltransferase component of pyruvate dehydrogenase complex"/>
    <property type="match status" value="1"/>
</dbReference>
<feature type="region of interest" description="Disordered" evidence="6">
    <location>
        <begin position="152"/>
        <end position="221"/>
    </location>
</feature>
<dbReference type="FunFam" id="2.40.50.100:FF:000010">
    <property type="entry name" value="Acetyltransferase component of pyruvate dehydrogenase complex"/>
    <property type="match status" value="1"/>
</dbReference>
<evidence type="ECO:0000256" key="3">
    <source>
        <dbReference type="ARBA" id="ARBA00022823"/>
    </source>
</evidence>
<comment type="function">
    <text evidence="5">The pyruvate dehydrogenase complex catalyzes the overall conversion of pyruvate to acetyl-CoA and CO(2).</text>
</comment>
<comment type="catalytic activity">
    <reaction evidence="5">
        <text>N(6)-[(R)-dihydrolipoyl]-L-lysyl-[protein] + acetyl-CoA = N(6)-[(R)-S(8)-acetyldihydrolipoyl]-L-lysyl-[protein] + CoA</text>
        <dbReference type="Rhea" id="RHEA:17017"/>
        <dbReference type="Rhea" id="RHEA-COMP:10475"/>
        <dbReference type="Rhea" id="RHEA-COMP:10478"/>
        <dbReference type="ChEBI" id="CHEBI:57287"/>
        <dbReference type="ChEBI" id="CHEBI:57288"/>
        <dbReference type="ChEBI" id="CHEBI:83100"/>
        <dbReference type="ChEBI" id="CHEBI:83111"/>
        <dbReference type="EC" id="2.3.1.12"/>
    </reaction>
</comment>
<dbReference type="GO" id="GO:0045254">
    <property type="term" value="C:pyruvate dehydrogenase complex"/>
    <property type="evidence" value="ECO:0007669"/>
    <property type="project" value="UniProtKB-UniRule"/>
</dbReference>
<protein>
    <recommendedName>
        <fullName evidence="5">Acetyltransferase component of pyruvate dehydrogenase complex</fullName>
        <ecNumber evidence="5">2.3.1.12</ecNumber>
    </recommendedName>
</protein>
<dbReference type="Gene3D" id="2.40.50.100">
    <property type="match status" value="1"/>
</dbReference>
<evidence type="ECO:0000259" key="7">
    <source>
        <dbReference type="PROSITE" id="PS50968"/>
    </source>
</evidence>
<dbReference type="AlphaFoldDB" id="A0AAF0FC79"/>
<dbReference type="Proteomes" id="UP001214628">
    <property type="component" value="Chromosome 1"/>
</dbReference>
<dbReference type="CDD" id="cd06849">
    <property type="entry name" value="lipoyl_domain"/>
    <property type="match status" value="1"/>
</dbReference>
<dbReference type="InterPro" id="IPR045257">
    <property type="entry name" value="E2/Pdx1"/>
</dbReference>
<keyword evidence="10" id="KW-1185">Reference proteome</keyword>
<feature type="compositionally biased region" description="Basic and acidic residues" evidence="6">
    <location>
        <begin position="166"/>
        <end position="191"/>
    </location>
</feature>
<dbReference type="Gene3D" id="3.30.559.10">
    <property type="entry name" value="Chloramphenicol acetyltransferase-like domain"/>
    <property type="match status" value="1"/>
</dbReference>
<dbReference type="InterPro" id="IPR001078">
    <property type="entry name" value="2-oxoacid_DH_actylTfrase"/>
</dbReference>
<evidence type="ECO:0000256" key="1">
    <source>
        <dbReference type="ARBA" id="ARBA00007317"/>
    </source>
</evidence>
<keyword evidence="2 5" id="KW-0808">Transferase</keyword>
<proteinExistence type="inferred from homology"/>
<dbReference type="Pfam" id="PF00198">
    <property type="entry name" value="2-oxoacid_dh"/>
    <property type="match status" value="1"/>
</dbReference>
<name>A0AAF0FC79_9BASI</name>
<evidence type="ECO:0000259" key="8">
    <source>
        <dbReference type="PROSITE" id="PS51826"/>
    </source>
</evidence>
<evidence type="ECO:0000256" key="6">
    <source>
        <dbReference type="SAM" id="MobiDB-lite"/>
    </source>
</evidence>
<dbReference type="EMBL" id="CP118375">
    <property type="protein sequence ID" value="WFD42263.1"/>
    <property type="molecule type" value="Genomic_DNA"/>
</dbReference>
<feature type="domain" description="Peripheral subunit-binding (PSBD)" evidence="8">
    <location>
        <begin position="225"/>
        <end position="262"/>
    </location>
</feature>
<dbReference type="InterPro" id="IPR023213">
    <property type="entry name" value="CAT-like_dom_sf"/>
</dbReference>
<dbReference type="InterPro" id="IPR011053">
    <property type="entry name" value="Single_hybrid_motif"/>
</dbReference>
<dbReference type="EC" id="2.3.1.12" evidence="5"/>
<gene>
    <name evidence="9" type="ORF">MPSI1_000904</name>
</gene>
<dbReference type="Pfam" id="PF02817">
    <property type="entry name" value="E3_binding"/>
    <property type="match status" value="1"/>
</dbReference>
<dbReference type="GO" id="GO:0004742">
    <property type="term" value="F:dihydrolipoyllysine-residue acetyltransferase activity"/>
    <property type="evidence" value="ECO:0007669"/>
    <property type="project" value="UniProtKB-UniRule"/>
</dbReference>
<dbReference type="Gene3D" id="4.10.320.10">
    <property type="entry name" value="E3-binding domain"/>
    <property type="match status" value="1"/>
</dbReference>
<dbReference type="SUPFAM" id="SSF47005">
    <property type="entry name" value="Peripheral subunit-binding domain of 2-oxo acid dehydrogenase complex"/>
    <property type="match status" value="1"/>
</dbReference>
<evidence type="ECO:0000313" key="9">
    <source>
        <dbReference type="EMBL" id="WFD42263.1"/>
    </source>
</evidence>
<sequence length="518" mass="55461">MPRGFLSAARVLNNLPNLVNGTMYTAARLPLLASARQTLGQSLCSARAQIAVSSLHSSALRAELQKFTMPAMSPTMQDGGIASWRKKEGEAYATGDVLLEIETDKATMEVEATDDGVLAKIIAQAGSKHVPVNSVIAIVGEEGDDLSGADALAKEAEQQSASASTSDEKDQTDKQSKEGNKDSASAEKSNKESQPQKAEPSNKDKGKDSSDTGKQLDLGDTSHIFASPIARRIAQNRGIPLSQIKGSGPDGRIVREDVEKFKPEAAAPTSSAPAPSAESSYEDTPLSGMRRTIAARLTESTQNVPHYFVSIDVEMDRVMQLREVFNRSSAEASKGDKDKAKASKLSVNDFIMKAAAIALKQVPSVNSAWHGDFIREYHVQDISMAVSTPTGLITPIVRNVGAIGLADISTESKRLAQKARDGKLKPEEYQGGTFCISNMGMMGTTHFTAIINPPQSAILAIGTTEARIVPDDSERGWRKAQIMQATISADHRVSDGATSARWMQAFKAALENPLSFML</sequence>
<dbReference type="NCBIfam" id="TIGR01349">
    <property type="entry name" value="PDHac_trf_mito"/>
    <property type="match status" value="1"/>
</dbReference>
<evidence type="ECO:0000256" key="4">
    <source>
        <dbReference type="ARBA" id="ARBA00023315"/>
    </source>
</evidence>
<dbReference type="InterPro" id="IPR036625">
    <property type="entry name" value="E3-bd_dom_sf"/>
</dbReference>
<feature type="domain" description="Lipoyl-binding" evidence="7">
    <location>
        <begin position="64"/>
        <end position="140"/>
    </location>
</feature>
<evidence type="ECO:0000256" key="5">
    <source>
        <dbReference type="RuleBase" id="RU361137"/>
    </source>
</evidence>
<feature type="compositionally biased region" description="Basic and acidic residues" evidence="6">
    <location>
        <begin position="200"/>
        <end position="211"/>
    </location>
</feature>
<comment type="subcellular location">
    <subcellularLocation>
        <location evidence="5">Mitochondrion</location>
    </subcellularLocation>
</comment>
<accession>A0AAF0FC79</accession>
<dbReference type="PROSITE" id="PS51826">
    <property type="entry name" value="PSBD"/>
    <property type="match status" value="1"/>
</dbReference>
<reference evidence="9" key="1">
    <citation type="submission" date="2023-02" db="EMBL/GenBank/DDBJ databases">
        <title>Mating type loci evolution in Malassezia.</title>
        <authorList>
            <person name="Coelho M.A."/>
        </authorList>
    </citation>
    <scope>NUCLEOTIDE SEQUENCE</scope>
    <source>
        <strain evidence="9">CBS 14136</strain>
    </source>
</reference>
<organism evidence="9 10">
    <name type="scientific">Malassezia psittaci</name>
    <dbReference type="NCBI Taxonomy" id="1821823"/>
    <lineage>
        <taxon>Eukaryota</taxon>
        <taxon>Fungi</taxon>
        <taxon>Dikarya</taxon>
        <taxon>Basidiomycota</taxon>
        <taxon>Ustilaginomycotina</taxon>
        <taxon>Malasseziomycetes</taxon>
        <taxon>Malasseziales</taxon>
        <taxon>Malasseziaceae</taxon>
        <taxon>Malassezia</taxon>
    </lineage>
</organism>